<evidence type="ECO:0000313" key="5">
    <source>
        <dbReference type="EMBL" id="KAF1752766.1"/>
    </source>
</evidence>
<keyword evidence="2" id="KW-0732">Signal</keyword>
<dbReference type="OrthoDB" id="5816150at2759"/>
<dbReference type="Proteomes" id="UP000008281">
    <property type="component" value="Unassembled WGS sequence"/>
</dbReference>
<dbReference type="AlphaFoldDB" id="E3LK10"/>
<protein>
    <recommendedName>
        <fullName evidence="3">CX domain-containing protein</fullName>
    </recommendedName>
</protein>
<dbReference type="eggNOG" id="KOG4297">
    <property type="taxonomic scope" value="Eukaryota"/>
</dbReference>
<keyword evidence="1" id="KW-0812">Transmembrane</keyword>
<dbReference type="OMA" id="PQSCIIL"/>
<dbReference type="GeneID" id="9839036"/>
<proteinExistence type="predicted"/>
<evidence type="ECO:0000313" key="4">
    <source>
        <dbReference type="EMBL" id="EFO99858.1"/>
    </source>
</evidence>
<evidence type="ECO:0000259" key="3">
    <source>
        <dbReference type="Pfam" id="PF01705"/>
    </source>
</evidence>
<dbReference type="RefSeq" id="XP_003115371.1">
    <property type="nucleotide sequence ID" value="XM_003115323.1"/>
</dbReference>
<dbReference type="Proteomes" id="UP000483820">
    <property type="component" value="Chromosome V"/>
</dbReference>
<dbReference type="EMBL" id="DS268410">
    <property type="protein sequence ID" value="EFO99858.1"/>
    <property type="molecule type" value="Genomic_DNA"/>
</dbReference>
<dbReference type="EMBL" id="WUAV01000005">
    <property type="protein sequence ID" value="KAF1752766.1"/>
    <property type="molecule type" value="Genomic_DNA"/>
</dbReference>
<evidence type="ECO:0000313" key="6">
    <source>
        <dbReference type="Proteomes" id="UP000008281"/>
    </source>
</evidence>
<organism evidence="6">
    <name type="scientific">Caenorhabditis remanei</name>
    <name type="common">Caenorhabditis vulgaris</name>
    <dbReference type="NCBI Taxonomy" id="31234"/>
    <lineage>
        <taxon>Eukaryota</taxon>
        <taxon>Metazoa</taxon>
        <taxon>Ecdysozoa</taxon>
        <taxon>Nematoda</taxon>
        <taxon>Chromadorea</taxon>
        <taxon>Rhabditida</taxon>
        <taxon>Rhabditina</taxon>
        <taxon>Rhabditomorpha</taxon>
        <taxon>Rhabditoidea</taxon>
        <taxon>Rhabditidae</taxon>
        <taxon>Peloderinae</taxon>
        <taxon>Caenorhabditis</taxon>
    </lineage>
</organism>
<dbReference type="PANTHER" id="PTHR47520">
    <property type="entry name" value="CX DOMAIN-CONTAINING PROTEIN-RELATED"/>
    <property type="match status" value="1"/>
</dbReference>
<dbReference type="PANTHER" id="PTHR47520:SF12">
    <property type="entry name" value="CX DOMAIN-CONTAINING PROTEIN"/>
    <property type="match status" value="1"/>
</dbReference>
<keyword evidence="1" id="KW-1133">Transmembrane helix</keyword>
<gene>
    <name evidence="4" type="ORF">CRE_18591</name>
    <name evidence="5" type="ORF">GCK72_019321</name>
</gene>
<name>E3LK10_CAERE</name>
<reference evidence="5 7" key="2">
    <citation type="submission" date="2019-12" db="EMBL/GenBank/DDBJ databases">
        <title>Chromosome-level assembly of the Caenorhabditis remanei genome.</title>
        <authorList>
            <person name="Teterina A.A."/>
            <person name="Willis J.H."/>
            <person name="Phillips P.C."/>
        </authorList>
    </citation>
    <scope>NUCLEOTIDE SEQUENCE [LARGE SCALE GENOMIC DNA]</scope>
    <source>
        <strain evidence="5 7">PX506</strain>
        <tissue evidence="5">Whole organism</tissue>
    </source>
</reference>
<feature type="chain" id="PRO_5015089112" description="CX domain-containing protein" evidence="2">
    <location>
        <begin position="20"/>
        <end position="185"/>
    </location>
</feature>
<feature type="domain" description="CX" evidence="3">
    <location>
        <begin position="57"/>
        <end position="114"/>
    </location>
</feature>
<evidence type="ECO:0000313" key="7">
    <source>
        <dbReference type="Proteomes" id="UP000483820"/>
    </source>
</evidence>
<dbReference type="KEGG" id="crq:GCK72_019321"/>
<keyword evidence="1" id="KW-0472">Membrane</keyword>
<evidence type="ECO:0000256" key="1">
    <source>
        <dbReference type="SAM" id="Phobius"/>
    </source>
</evidence>
<dbReference type="Pfam" id="PF01705">
    <property type="entry name" value="CX"/>
    <property type="match status" value="1"/>
</dbReference>
<keyword evidence="6" id="KW-1185">Reference proteome</keyword>
<dbReference type="HOGENOM" id="CLU_1462640_0_0_1"/>
<dbReference type="CTD" id="9839036"/>
<dbReference type="InterPro" id="IPR002619">
    <property type="entry name" value="CX"/>
</dbReference>
<dbReference type="FunCoup" id="E3LK10">
    <property type="interactions" value="1764"/>
</dbReference>
<evidence type="ECO:0000256" key="2">
    <source>
        <dbReference type="SAM" id="SignalP"/>
    </source>
</evidence>
<accession>E3LK10</accession>
<reference evidence="4" key="1">
    <citation type="submission" date="2007-07" db="EMBL/GenBank/DDBJ databases">
        <title>PCAP assembly of the Caenorhabditis remanei genome.</title>
        <authorList>
            <consortium name="The Caenorhabditis remanei Sequencing Consortium"/>
            <person name="Wilson R.K."/>
        </authorList>
    </citation>
    <scope>NUCLEOTIDE SEQUENCE [LARGE SCALE GENOMIC DNA]</scope>
    <source>
        <strain evidence="4">PB4641</strain>
    </source>
</reference>
<feature type="signal peptide" evidence="2">
    <location>
        <begin position="1"/>
        <end position="19"/>
    </location>
</feature>
<sequence>MRLVLILTLLASTSTASTATTLSPFQQQNMDLLLNILKDYKVIEEPSHPIFYQGVAFYWYGAYTPSPDHPQTCIIMASHPDWPFVGNIFKNGTLPTSAIFGCHQGKTCRGAKCVEQLSHSNVVTYTLLGVVLFLIVCLFGGEKKTQQQRPMERPCRGPPRDPSFDNIFLPQEHRVRFDLPPRYSE</sequence>
<feature type="transmembrane region" description="Helical" evidence="1">
    <location>
        <begin position="122"/>
        <end position="141"/>
    </location>
</feature>